<sequence length="480" mass="51959">MDAHISTSSRPKHAFSLPDLFIRLKLFFIQTTADFLVAVTDPYRCITCWGFEPRIALGPMAPPTLAFCSLDTRRSCALECARLHLPATQCTRAAALCACVHCTQGARAAVALDFLPNLHANTFAFAPAAAGDIPPTIYEGLALCLSTSGLHSPCASSAEFDDEYDFGQCRFDTLKSIAFIKEAAPSASAPAYITCQQSADVVKTTEEVSTHDEEKDGTSKMCMLVSVDVAKALQETPAVHDVFSFQHLQYAVPVGGGNMRRVLDGVSGVVPPCSPTSPPAVLPQSTTDSTLELSPAECSPPRLRCCPLVRIAHFRRRSIFSSPSVLPLELFTVECSLPRPRRHRLVRIAHLPRHSIFSSLSVSLEPPDAPCVSALEATISQPLPDLEHLPSPFTFEATSPLSPLHEDTVSQSSSSPCAYSRTPTLLHNFLAMFPDSPTQYDVCASSLQAQPIFDVEAQNANVYESETDEAPVAKKQRTVL</sequence>
<reference evidence="1 2" key="1">
    <citation type="submission" date="2016-03" db="EMBL/GenBank/DDBJ databases">
        <title>Whole genome sequencing of Grifola frondosa 9006-11.</title>
        <authorList>
            <person name="Min B."/>
            <person name="Park H."/>
            <person name="Kim J.-G."/>
            <person name="Cho H."/>
            <person name="Oh Y.-L."/>
            <person name="Kong W.-S."/>
            <person name="Choi I.-G."/>
        </authorList>
    </citation>
    <scope>NUCLEOTIDE SEQUENCE [LARGE SCALE GENOMIC DNA]</scope>
    <source>
        <strain evidence="1 2">9006-11</strain>
    </source>
</reference>
<dbReference type="AlphaFoldDB" id="A0A1C7M3K0"/>
<organism evidence="1 2">
    <name type="scientific">Grifola frondosa</name>
    <name type="common">Maitake</name>
    <name type="synonym">Polyporus frondosus</name>
    <dbReference type="NCBI Taxonomy" id="5627"/>
    <lineage>
        <taxon>Eukaryota</taxon>
        <taxon>Fungi</taxon>
        <taxon>Dikarya</taxon>
        <taxon>Basidiomycota</taxon>
        <taxon>Agaricomycotina</taxon>
        <taxon>Agaricomycetes</taxon>
        <taxon>Polyporales</taxon>
        <taxon>Grifolaceae</taxon>
        <taxon>Grifola</taxon>
    </lineage>
</organism>
<dbReference type="EMBL" id="LUGG01000013">
    <property type="protein sequence ID" value="OBZ70976.1"/>
    <property type="molecule type" value="Genomic_DNA"/>
</dbReference>
<proteinExistence type="predicted"/>
<evidence type="ECO:0000313" key="1">
    <source>
        <dbReference type="EMBL" id="OBZ70976.1"/>
    </source>
</evidence>
<evidence type="ECO:0000313" key="2">
    <source>
        <dbReference type="Proteomes" id="UP000092993"/>
    </source>
</evidence>
<protein>
    <submittedName>
        <fullName evidence="1">Uncharacterized protein</fullName>
    </submittedName>
</protein>
<name>A0A1C7M3K0_GRIFR</name>
<comment type="caution">
    <text evidence="1">The sequence shown here is derived from an EMBL/GenBank/DDBJ whole genome shotgun (WGS) entry which is preliminary data.</text>
</comment>
<dbReference type="Proteomes" id="UP000092993">
    <property type="component" value="Unassembled WGS sequence"/>
</dbReference>
<keyword evidence="2" id="KW-1185">Reference proteome</keyword>
<gene>
    <name evidence="1" type="ORF">A0H81_09175</name>
</gene>
<accession>A0A1C7M3K0</accession>